<organism evidence="11 12">
    <name type="scientific">Nocardia higoensis</name>
    <dbReference type="NCBI Taxonomy" id="228599"/>
    <lineage>
        <taxon>Bacteria</taxon>
        <taxon>Bacillati</taxon>
        <taxon>Actinomycetota</taxon>
        <taxon>Actinomycetes</taxon>
        <taxon>Mycobacteriales</taxon>
        <taxon>Nocardiaceae</taxon>
        <taxon>Nocardia</taxon>
    </lineage>
</organism>
<evidence type="ECO:0000256" key="5">
    <source>
        <dbReference type="ARBA" id="ARBA00022692"/>
    </source>
</evidence>
<dbReference type="SMART" id="SM00387">
    <property type="entry name" value="HATPase_c"/>
    <property type="match status" value="1"/>
</dbReference>
<evidence type="ECO:0000256" key="3">
    <source>
        <dbReference type="ARBA" id="ARBA00022553"/>
    </source>
</evidence>
<evidence type="ECO:0000313" key="12">
    <source>
        <dbReference type="Proteomes" id="UP000707731"/>
    </source>
</evidence>
<name>A0ABS0D5B8_9NOCA</name>
<feature type="domain" description="Histidine kinase" evidence="10">
    <location>
        <begin position="514"/>
        <end position="622"/>
    </location>
</feature>
<feature type="transmembrane region" description="Helical" evidence="9">
    <location>
        <begin position="306"/>
        <end position="327"/>
    </location>
</feature>
<evidence type="ECO:0000256" key="8">
    <source>
        <dbReference type="SAM" id="MobiDB-lite"/>
    </source>
</evidence>
<dbReference type="EMBL" id="JADLQN010000001">
    <property type="protein sequence ID" value="MBF6353531.1"/>
    <property type="molecule type" value="Genomic_DNA"/>
</dbReference>
<keyword evidence="6" id="KW-0418">Kinase</keyword>
<evidence type="ECO:0000256" key="9">
    <source>
        <dbReference type="SAM" id="Phobius"/>
    </source>
</evidence>
<sequence>MFKARLGVRGRILAIALVPSLTLLVIGVGTAGYLVDQGSAARDWAEEIQIATPATREFVEALQQERHYTVATLTGDAAATPALTAARVRLDGAVRNILETTSELKVGNGNEEDAKAFHAVIDHLVQLRQGVDVRQIPVLDAYGFFSQILDRVAAGTRTAQEQAPDTEIGVQLSRGVRLLYAAEGMSRSNALALALAATESELDDIPMDELVYQIGYYHTEINLLAADTRSDQQEQAAALLSSPAWQQVTAVESALLRGDDLPGNLVDWQEAANQLNRSLLDLWISHSLQTEDMAEDTYGAAARNSLLTGGGVLAISVSAFLIALALANRIIRRLKKLRGETLALADVSLPETMRKLREGEIVDAAGETPRLDYGDDEIGEVAQAFEHAHAAAVTAAVDEARTREGVKAVFLNIAHRSQIVVHRQLEILDEAESKQEDPAMLETLFRLDHLATRERRNAENLIVLGGGMPGRQWRNPIPLVDLVRAAVGETLDYARVQVQRIPDANVLGSAVADLGHLIAELVDNAISYSPPQSKVEVSGNLVGRGVVVEISDQGMGMPEGELARVNEMLRNPPDFGVARLSADSRLGLFVVAQLAVRHGVSVRLSESNYGGVRAVVLIPSALLAPEPSAEIIEERALPVSPPRYEPVPDRPAPEFPESSVATLAPPESIPPRIAPERPVPSAYTPLGGKPELPRRRRQENLAPELTHTPTPEPSAERERSPEQARDLMSAIENGTRQGRRERLNEGQEGQQ</sequence>
<keyword evidence="7 9" id="KW-1133">Transmembrane helix</keyword>
<dbReference type="InterPro" id="IPR050428">
    <property type="entry name" value="TCS_sensor_his_kinase"/>
</dbReference>
<dbReference type="EC" id="2.7.13.3" evidence="2"/>
<evidence type="ECO:0000256" key="2">
    <source>
        <dbReference type="ARBA" id="ARBA00012438"/>
    </source>
</evidence>
<dbReference type="InterPro" id="IPR013587">
    <property type="entry name" value="Nitrate/nitrite_sensing"/>
</dbReference>
<dbReference type="PROSITE" id="PS50109">
    <property type="entry name" value="HIS_KIN"/>
    <property type="match status" value="1"/>
</dbReference>
<dbReference type="InterPro" id="IPR036890">
    <property type="entry name" value="HATPase_C_sf"/>
</dbReference>
<keyword evidence="5 9" id="KW-0812">Transmembrane</keyword>
<proteinExistence type="predicted"/>
<feature type="compositionally biased region" description="Basic and acidic residues" evidence="8">
    <location>
        <begin position="714"/>
        <end position="725"/>
    </location>
</feature>
<keyword evidence="9" id="KW-0472">Membrane</keyword>
<reference evidence="11 12" key="1">
    <citation type="submission" date="2020-10" db="EMBL/GenBank/DDBJ databases">
        <title>Identification of Nocardia species via Next-generation sequencing and recognition of intraspecies genetic diversity.</title>
        <authorList>
            <person name="Li P."/>
            <person name="Li P."/>
            <person name="Lu B."/>
        </authorList>
    </citation>
    <scope>NUCLEOTIDE SEQUENCE [LARGE SCALE GENOMIC DNA]</scope>
    <source>
        <strain evidence="11 12">BJ06-0143</strain>
    </source>
</reference>
<keyword evidence="12" id="KW-1185">Reference proteome</keyword>
<gene>
    <name evidence="11" type="ORF">IU449_03030</name>
</gene>
<dbReference type="InterPro" id="IPR005467">
    <property type="entry name" value="His_kinase_dom"/>
</dbReference>
<evidence type="ECO:0000259" key="10">
    <source>
        <dbReference type="PROSITE" id="PS50109"/>
    </source>
</evidence>
<dbReference type="Proteomes" id="UP000707731">
    <property type="component" value="Unassembled WGS sequence"/>
</dbReference>
<evidence type="ECO:0000313" key="11">
    <source>
        <dbReference type="EMBL" id="MBF6353531.1"/>
    </source>
</evidence>
<dbReference type="Gene3D" id="3.30.565.10">
    <property type="entry name" value="Histidine kinase-like ATPase, C-terminal domain"/>
    <property type="match status" value="1"/>
</dbReference>
<dbReference type="CDD" id="cd00075">
    <property type="entry name" value="HATPase"/>
    <property type="match status" value="1"/>
</dbReference>
<evidence type="ECO:0000256" key="7">
    <source>
        <dbReference type="ARBA" id="ARBA00022989"/>
    </source>
</evidence>
<feature type="region of interest" description="Disordered" evidence="8">
    <location>
        <begin position="640"/>
        <end position="751"/>
    </location>
</feature>
<dbReference type="PANTHER" id="PTHR45436">
    <property type="entry name" value="SENSOR HISTIDINE KINASE YKOH"/>
    <property type="match status" value="1"/>
</dbReference>
<evidence type="ECO:0000256" key="6">
    <source>
        <dbReference type="ARBA" id="ARBA00022777"/>
    </source>
</evidence>
<dbReference type="InterPro" id="IPR003594">
    <property type="entry name" value="HATPase_dom"/>
</dbReference>
<evidence type="ECO:0000256" key="1">
    <source>
        <dbReference type="ARBA" id="ARBA00000085"/>
    </source>
</evidence>
<keyword evidence="3" id="KW-0597">Phosphoprotein</keyword>
<dbReference type="SUPFAM" id="SSF55874">
    <property type="entry name" value="ATPase domain of HSP90 chaperone/DNA topoisomerase II/histidine kinase"/>
    <property type="match status" value="1"/>
</dbReference>
<comment type="caution">
    <text evidence="11">The sequence shown here is derived from an EMBL/GenBank/DDBJ whole genome shotgun (WGS) entry which is preliminary data.</text>
</comment>
<protein>
    <recommendedName>
        <fullName evidence="2">histidine kinase</fullName>
        <ecNumber evidence="2">2.7.13.3</ecNumber>
    </recommendedName>
</protein>
<evidence type="ECO:0000256" key="4">
    <source>
        <dbReference type="ARBA" id="ARBA00022679"/>
    </source>
</evidence>
<dbReference type="Pfam" id="PF02518">
    <property type="entry name" value="HATPase_c"/>
    <property type="match status" value="1"/>
</dbReference>
<dbReference type="RefSeq" id="WP_195000423.1">
    <property type="nucleotide sequence ID" value="NZ_JADLQN010000001.1"/>
</dbReference>
<keyword evidence="4" id="KW-0808">Transferase</keyword>
<accession>A0ABS0D5B8</accession>
<dbReference type="Gene3D" id="6.10.340.10">
    <property type="match status" value="1"/>
</dbReference>
<comment type="catalytic activity">
    <reaction evidence="1">
        <text>ATP + protein L-histidine = ADP + protein N-phospho-L-histidine.</text>
        <dbReference type="EC" id="2.7.13.3"/>
    </reaction>
</comment>
<dbReference type="Pfam" id="PF08376">
    <property type="entry name" value="NIT"/>
    <property type="match status" value="1"/>
</dbReference>
<feature type="transmembrane region" description="Helical" evidence="9">
    <location>
        <begin position="12"/>
        <end position="35"/>
    </location>
</feature>
<dbReference type="PANTHER" id="PTHR45436:SF5">
    <property type="entry name" value="SENSOR HISTIDINE KINASE TRCS"/>
    <property type="match status" value="1"/>
</dbReference>